<evidence type="ECO:0000256" key="3">
    <source>
        <dbReference type="ARBA" id="ARBA00022729"/>
    </source>
</evidence>
<evidence type="ECO:0008006" key="8">
    <source>
        <dbReference type="Google" id="ProtNLM"/>
    </source>
</evidence>
<dbReference type="GO" id="GO:0009506">
    <property type="term" value="C:plasmodesma"/>
    <property type="evidence" value="ECO:0007669"/>
    <property type="project" value="TreeGrafter"/>
</dbReference>
<accession>A0AAD4X322</accession>
<dbReference type="GO" id="GO:0005179">
    <property type="term" value="F:hormone activity"/>
    <property type="evidence" value="ECO:0007669"/>
    <property type="project" value="UniProtKB-KW"/>
</dbReference>
<gene>
    <name evidence="6" type="ORF">MKW98_006401</name>
</gene>
<organism evidence="6 7">
    <name type="scientific">Papaver atlanticum</name>
    <dbReference type="NCBI Taxonomy" id="357466"/>
    <lineage>
        <taxon>Eukaryota</taxon>
        <taxon>Viridiplantae</taxon>
        <taxon>Streptophyta</taxon>
        <taxon>Embryophyta</taxon>
        <taxon>Tracheophyta</taxon>
        <taxon>Spermatophyta</taxon>
        <taxon>Magnoliopsida</taxon>
        <taxon>Ranunculales</taxon>
        <taxon>Papaveraceae</taxon>
        <taxon>Papaveroideae</taxon>
        <taxon>Papaver</taxon>
    </lineage>
</organism>
<dbReference type="Pfam" id="PF05498">
    <property type="entry name" value="RALF"/>
    <property type="match status" value="1"/>
</dbReference>
<dbReference type="GO" id="GO:0019722">
    <property type="term" value="P:calcium-mediated signaling"/>
    <property type="evidence" value="ECO:0007669"/>
    <property type="project" value="TreeGrafter"/>
</dbReference>
<feature type="signal peptide" evidence="5">
    <location>
        <begin position="1"/>
        <end position="22"/>
    </location>
</feature>
<sequence length="119" mass="13138">MVKNSLTCILLIIVSTISFVHSFSTMEAFSSLEMGFGWKSTSTSTCDGSIGECQLENEFEMDSEISRRILATTKYVSYESLKKNTTPCSKRGASYYNCKDGAQANSYTRGCSKLSKCKS</sequence>
<evidence type="ECO:0000256" key="5">
    <source>
        <dbReference type="SAM" id="SignalP"/>
    </source>
</evidence>
<protein>
    <recommendedName>
        <fullName evidence="8">Rapid ALkalinization Factor</fullName>
    </recommendedName>
</protein>
<comment type="similarity">
    <text evidence="1">Belongs to the plant rapid alkalinization factor (RALF) family.</text>
</comment>
<feature type="chain" id="PRO_5042261670" description="Rapid ALkalinization Factor" evidence="5">
    <location>
        <begin position="23"/>
        <end position="119"/>
    </location>
</feature>
<keyword evidence="4" id="KW-1015">Disulfide bond</keyword>
<dbReference type="PANTHER" id="PTHR33136:SF107">
    <property type="entry name" value="RAPID ALKALINIZATION FACTOR"/>
    <property type="match status" value="1"/>
</dbReference>
<reference evidence="6" key="1">
    <citation type="submission" date="2022-04" db="EMBL/GenBank/DDBJ databases">
        <title>A functionally conserved STORR gene fusion in Papaver species that diverged 16.8 million years ago.</title>
        <authorList>
            <person name="Catania T."/>
        </authorList>
    </citation>
    <scope>NUCLEOTIDE SEQUENCE</scope>
    <source>
        <strain evidence="6">S-188037</strain>
    </source>
</reference>
<evidence type="ECO:0000256" key="1">
    <source>
        <dbReference type="ARBA" id="ARBA00009178"/>
    </source>
</evidence>
<dbReference type="Proteomes" id="UP001202328">
    <property type="component" value="Unassembled WGS sequence"/>
</dbReference>
<dbReference type="AlphaFoldDB" id="A0AAD4X322"/>
<proteinExistence type="inferred from homology"/>
<evidence type="ECO:0000256" key="4">
    <source>
        <dbReference type="ARBA" id="ARBA00023157"/>
    </source>
</evidence>
<dbReference type="InterPro" id="IPR008801">
    <property type="entry name" value="RALF"/>
</dbReference>
<name>A0AAD4X322_9MAGN</name>
<keyword evidence="2" id="KW-0372">Hormone</keyword>
<evidence type="ECO:0000313" key="7">
    <source>
        <dbReference type="Proteomes" id="UP001202328"/>
    </source>
</evidence>
<keyword evidence="7" id="KW-1185">Reference proteome</keyword>
<evidence type="ECO:0000313" key="6">
    <source>
        <dbReference type="EMBL" id="KAI3833302.1"/>
    </source>
</evidence>
<dbReference type="PANTHER" id="PTHR33136">
    <property type="entry name" value="RAPID ALKALINIZATION FACTOR-LIKE"/>
    <property type="match status" value="1"/>
</dbReference>
<comment type="caution">
    <text evidence="6">The sequence shown here is derived from an EMBL/GenBank/DDBJ whole genome shotgun (WGS) entry which is preliminary data.</text>
</comment>
<dbReference type="EMBL" id="JAJJMB010017971">
    <property type="protein sequence ID" value="KAI3833302.1"/>
    <property type="molecule type" value="Genomic_DNA"/>
</dbReference>
<evidence type="ECO:0000256" key="2">
    <source>
        <dbReference type="ARBA" id="ARBA00022702"/>
    </source>
</evidence>
<keyword evidence="3 5" id="KW-0732">Signal</keyword>